<dbReference type="InterPro" id="IPR007758">
    <property type="entry name" value="Nucleoporin_NSP1_C"/>
</dbReference>
<dbReference type="OrthoDB" id="67388at2759"/>
<keyword evidence="10 11" id="KW-0472">Membrane</keyword>
<feature type="region of interest" description="Disordered" evidence="13">
    <location>
        <begin position="219"/>
        <end position="247"/>
    </location>
</feature>
<comment type="subunit">
    <text evidence="11">F-type ATPases have 2 components, CF(1) - the catalytic core - and CF(0) - the membrane proton channel. CF(1) and CF(0) have multiple subunits.</text>
</comment>
<comment type="similarity">
    <text evidence="2 11">Belongs to the eukaryotic ATPase B chain family.</text>
</comment>
<dbReference type="Proteomes" id="UP000292052">
    <property type="component" value="Unassembled WGS sequence"/>
</dbReference>
<feature type="coiled-coil region" evidence="12">
    <location>
        <begin position="373"/>
        <end position="400"/>
    </location>
</feature>
<dbReference type="Gene3D" id="1.20.5.2210">
    <property type="match status" value="1"/>
</dbReference>
<dbReference type="PANTHER" id="PTHR12733:SF3">
    <property type="entry name" value="ATP SYNTHASE F(0) COMPLEX SUBUNIT B1, MITOCHONDRIAL"/>
    <property type="match status" value="1"/>
</dbReference>
<gene>
    <name evidence="15" type="ORF">BDFB_011295</name>
</gene>
<dbReference type="GO" id="GO:0015031">
    <property type="term" value="P:protein transport"/>
    <property type="evidence" value="ECO:0007669"/>
    <property type="project" value="UniProtKB-KW"/>
</dbReference>
<proteinExistence type="inferred from homology"/>
<comment type="subcellular location">
    <subcellularLocation>
        <location evidence="11">Mitochondrion</location>
    </subcellularLocation>
    <subcellularLocation>
        <location evidence="11">Mitochondrion inner membrane</location>
    </subcellularLocation>
</comment>
<keyword evidence="9 11" id="KW-0496">Mitochondrion</keyword>
<evidence type="ECO:0000256" key="5">
    <source>
        <dbReference type="ARBA" id="ARBA00022781"/>
    </source>
</evidence>
<accession>A0A482VUY2</accession>
<dbReference type="Pfam" id="PF05064">
    <property type="entry name" value="Nsp1_C"/>
    <property type="match status" value="1"/>
</dbReference>
<evidence type="ECO:0000256" key="9">
    <source>
        <dbReference type="ARBA" id="ARBA00023128"/>
    </source>
</evidence>
<keyword evidence="16" id="KW-1185">Reference proteome</keyword>
<keyword evidence="4 11" id="KW-0138">CF(0)</keyword>
<sequence length="511" mass="57163">QQARALLGLASRATSATAATAPPAEEKKDELWKRPVRQEPGKVRLGFVPEEWFTFFYKKTGVTGPYTFAFTLSTYLISKEIYVMEHEFYNGLSFAIMWIAGIKLLGPKVAKAVDKEIDEYEAAWNESRVQEKKDLEEAIADEEKNQWSMEGQNLLVQAKRENVGLQLEAAYRQRLVDAYNEVKKRLDYQVEKENVERRLAQKNLVDWVVKRVTASITPDQEKQNIDRSATSATTPQFSLGTSTATPTTTATSFTPIFATGTSLSSGISLASTTATATPLKLTTTLTPATTATTTVPSLGLGAISTTTQAAAAATTATTTTATVPPTGSLTYAQLEDSINKWTIDLEEQGKFFINQAKQLNAWDNLLVSNSDKILALNETIERVKQQQKQLDQELDFVLAQQNELDELSLPLEKQLADIPVTDQNRFQTYQLSEIIDSQLKQMSEDLKEIVEHLNESNKNEDISDPVIQVSRILNAHMNSLQWIDRNTSQICSHLEQISHLHETYKKNHLNL</sequence>
<feature type="compositionally biased region" description="Polar residues" evidence="13">
    <location>
        <begin position="226"/>
        <end position="240"/>
    </location>
</feature>
<evidence type="ECO:0000259" key="14">
    <source>
        <dbReference type="Pfam" id="PF05064"/>
    </source>
</evidence>
<evidence type="ECO:0000256" key="8">
    <source>
        <dbReference type="ARBA" id="ARBA00023065"/>
    </source>
</evidence>
<organism evidence="15 16">
    <name type="scientific">Asbolus verrucosus</name>
    <name type="common">Desert ironclad beetle</name>
    <dbReference type="NCBI Taxonomy" id="1661398"/>
    <lineage>
        <taxon>Eukaryota</taxon>
        <taxon>Metazoa</taxon>
        <taxon>Ecdysozoa</taxon>
        <taxon>Arthropoda</taxon>
        <taxon>Hexapoda</taxon>
        <taxon>Insecta</taxon>
        <taxon>Pterygota</taxon>
        <taxon>Neoptera</taxon>
        <taxon>Endopterygota</taxon>
        <taxon>Coleoptera</taxon>
        <taxon>Polyphaga</taxon>
        <taxon>Cucujiformia</taxon>
        <taxon>Tenebrionidae</taxon>
        <taxon>Pimeliinae</taxon>
        <taxon>Asbolus</taxon>
    </lineage>
</organism>
<keyword evidence="5 11" id="KW-0375">Hydrogen ion transport</keyword>
<keyword evidence="3 11" id="KW-0813">Transport</keyword>
<dbReference type="GO" id="GO:0005743">
    <property type="term" value="C:mitochondrial inner membrane"/>
    <property type="evidence" value="ECO:0007669"/>
    <property type="project" value="UniProtKB-SubCell"/>
</dbReference>
<dbReference type="Pfam" id="PF05405">
    <property type="entry name" value="Mt_ATP-synt_B"/>
    <property type="match status" value="1"/>
</dbReference>
<evidence type="ECO:0000256" key="2">
    <source>
        <dbReference type="ARBA" id="ARBA00007479"/>
    </source>
</evidence>
<evidence type="ECO:0000256" key="7">
    <source>
        <dbReference type="ARBA" id="ARBA00022927"/>
    </source>
</evidence>
<keyword evidence="12" id="KW-0175">Coiled coil</keyword>
<evidence type="ECO:0000256" key="1">
    <source>
        <dbReference type="ARBA" id="ARBA00005911"/>
    </source>
</evidence>
<evidence type="ECO:0000256" key="13">
    <source>
        <dbReference type="SAM" id="MobiDB-lite"/>
    </source>
</evidence>
<comment type="similarity">
    <text evidence="1">Belongs to the nucleoporin NSP1/NUP62 family.</text>
</comment>
<keyword evidence="8 11" id="KW-0406">Ion transport</keyword>
<keyword evidence="6 11" id="KW-0999">Mitochondrion inner membrane</keyword>
<dbReference type="SUPFAM" id="SSF161060">
    <property type="entry name" value="ATP synthase B chain-like"/>
    <property type="match status" value="1"/>
</dbReference>
<dbReference type="GO" id="GO:0046933">
    <property type="term" value="F:proton-transporting ATP synthase activity, rotational mechanism"/>
    <property type="evidence" value="ECO:0007669"/>
    <property type="project" value="TreeGrafter"/>
</dbReference>
<evidence type="ECO:0000313" key="15">
    <source>
        <dbReference type="EMBL" id="RZC36218.1"/>
    </source>
</evidence>
<feature type="non-terminal residue" evidence="15">
    <location>
        <position position="1"/>
    </location>
</feature>
<keyword evidence="7" id="KW-0653">Protein transport</keyword>
<evidence type="ECO:0000256" key="3">
    <source>
        <dbReference type="ARBA" id="ARBA00022448"/>
    </source>
</evidence>
<dbReference type="AlphaFoldDB" id="A0A482VUY2"/>
<feature type="domain" description="Nucleoporin NSP1-like C-terminal" evidence="14">
    <location>
        <begin position="319"/>
        <end position="417"/>
    </location>
</feature>
<dbReference type="FunFam" id="1.20.5.170:FF:000040">
    <property type="entry name" value="Nuclear pore glycoprotein p62"/>
    <property type="match status" value="1"/>
</dbReference>
<protein>
    <recommendedName>
        <fullName evidence="11">ATP synthase subunit b</fullName>
    </recommendedName>
</protein>
<evidence type="ECO:0000256" key="10">
    <source>
        <dbReference type="ARBA" id="ARBA00023136"/>
    </source>
</evidence>
<dbReference type="Gene3D" id="1.20.5.170">
    <property type="match status" value="1"/>
</dbReference>
<dbReference type="GO" id="GO:0005635">
    <property type="term" value="C:nuclear envelope"/>
    <property type="evidence" value="ECO:0007669"/>
    <property type="project" value="UniProtKB-ARBA"/>
</dbReference>
<evidence type="ECO:0000256" key="11">
    <source>
        <dbReference type="RuleBase" id="RU368017"/>
    </source>
</evidence>
<dbReference type="STRING" id="1661398.A0A482VUY2"/>
<dbReference type="InterPro" id="IPR008688">
    <property type="entry name" value="ATP_synth_Bsub_B/MI25"/>
</dbReference>
<evidence type="ECO:0000256" key="6">
    <source>
        <dbReference type="ARBA" id="ARBA00022792"/>
    </source>
</evidence>
<evidence type="ECO:0000256" key="12">
    <source>
        <dbReference type="SAM" id="Coils"/>
    </source>
</evidence>
<evidence type="ECO:0000256" key="4">
    <source>
        <dbReference type="ARBA" id="ARBA00022547"/>
    </source>
</evidence>
<evidence type="ECO:0000313" key="16">
    <source>
        <dbReference type="Proteomes" id="UP000292052"/>
    </source>
</evidence>
<name>A0A482VUY2_ASBVE</name>
<comment type="function">
    <text evidence="11">Subunit b, of the mitochondrial membrane ATP synthase complex (F(1)F(0) ATP synthase or Complex V) that produces ATP from ADP in the presence of a proton gradient across the membrane which is generated by electron transport complexes of the respiratory chain. ATP synthase complex consist of a soluble F(1) head domain - the catalytic core - and a membrane F(1) domain - the membrane proton channel. These two domains are linked by a central stalk rotating inside the F(1) region and a stationary peripheral stalk. During catalysis, ATP synthesis in the catalytic domain of F(1) is coupled via a rotary mechanism of the central stalk subunits to proton translocation. In vivo, can only synthesize ATP although its ATP hydrolase activity can be activated artificially in vitro. Part of the complex F(0) domain. Part of the complex F(0) domain and the peripheric stalk, which acts as a stator to hold the catalytic alpha(3)beta(3) subcomplex and subunit a/ATP6 static relative to the rotary elements.</text>
</comment>
<dbReference type="GO" id="GO:0045259">
    <property type="term" value="C:proton-transporting ATP synthase complex"/>
    <property type="evidence" value="ECO:0007669"/>
    <property type="project" value="UniProtKB-KW"/>
</dbReference>
<dbReference type="EMBL" id="QDEB01063995">
    <property type="protein sequence ID" value="RZC36218.1"/>
    <property type="molecule type" value="Genomic_DNA"/>
</dbReference>
<reference evidence="15 16" key="1">
    <citation type="submission" date="2017-03" db="EMBL/GenBank/DDBJ databases">
        <title>Genome of the blue death feigning beetle - Asbolus verrucosus.</title>
        <authorList>
            <person name="Rider S.D."/>
        </authorList>
    </citation>
    <scope>NUCLEOTIDE SEQUENCE [LARGE SCALE GENOMIC DNA]</scope>
    <source>
        <strain evidence="15">Butters</strain>
        <tissue evidence="15">Head and leg muscle</tissue>
    </source>
</reference>
<dbReference type="InterPro" id="IPR013837">
    <property type="entry name" value="ATP_synth_F0_suB"/>
</dbReference>
<dbReference type="PANTHER" id="PTHR12733">
    <property type="entry name" value="MITOCHONDRIAL ATP SYNTHASE B CHAIN"/>
    <property type="match status" value="1"/>
</dbReference>
<comment type="caution">
    <text evidence="15">The sequence shown here is derived from an EMBL/GenBank/DDBJ whole genome shotgun (WGS) entry which is preliminary data.</text>
</comment>